<name>A0ABT4RIN6_9ACTN</name>
<comment type="caution">
    <text evidence="2">The sequence shown here is derived from an EMBL/GenBank/DDBJ whole genome shotgun (WGS) entry which is preliminary data.</text>
</comment>
<feature type="domain" description="Methyltransferase FkbM" evidence="1">
    <location>
        <begin position="100"/>
        <end position="245"/>
    </location>
</feature>
<evidence type="ECO:0000313" key="2">
    <source>
        <dbReference type="EMBL" id="MDA0138377.1"/>
    </source>
</evidence>
<proteinExistence type="predicted"/>
<dbReference type="NCBIfam" id="TIGR01444">
    <property type="entry name" value="fkbM_fam"/>
    <property type="match status" value="1"/>
</dbReference>
<dbReference type="InterPro" id="IPR029063">
    <property type="entry name" value="SAM-dependent_MTases_sf"/>
</dbReference>
<evidence type="ECO:0000313" key="3">
    <source>
        <dbReference type="Proteomes" id="UP001147700"/>
    </source>
</evidence>
<keyword evidence="2" id="KW-0808">Transferase</keyword>
<dbReference type="RefSeq" id="WP_202957868.1">
    <property type="nucleotide sequence ID" value="NZ_JAPCID010000015.1"/>
</dbReference>
<dbReference type="GO" id="GO:0032259">
    <property type="term" value="P:methylation"/>
    <property type="evidence" value="ECO:0007669"/>
    <property type="project" value="UniProtKB-KW"/>
</dbReference>
<organism evidence="2 3">
    <name type="scientific">Solirubrobacter deserti</name>
    <dbReference type="NCBI Taxonomy" id="2282478"/>
    <lineage>
        <taxon>Bacteria</taxon>
        <taxon>Bacillati</taxon>
        <taxon>Actinomycetota</taxon>
        <taxon>Thermoleophilia</taxon>
        <taxon>Solirubrobacterales</taxon>
        <taxon>Solirubrobacteraceae</taxon>
        <taxon>Solirubrobacter</taxon>
    </lineage>
</organism>
<dbReference type="EMBL" id="JAPCID010000015">
    <property type="protein sequence ID" value="MDA0138377.1"/>
    <property type="molecule type" value="Genomic_DNA"/>
</dbReference>
<dbReference type="Pfam" id="PF05050">
    <property type="entry name" value="Methyltransf_21"/>
    <property type="match status" value="1"/>
</dbReference>
<sequence length="271" mass="29479">MSPLADHKVGQHASTLLTYGREARTPRDFWRVLRVRLSQSKLGPVVCRRPIAVDVNLRSLGRVRLRSHTSDVVVLGELIEGGSYEPLAAAAGEPVRTIVDLGANTGLAARWLLGRFPGARIAAVEPEDGNLSVLRRNLEPIGSAAHVVGACIGATPRRVVMVGAREDGFRMSDDSDGTTDVVTMEHVLETLEADRVDLLKVDIEGAEEELFDHCGGWIHRVGVVSVECHHPFTADSLLERLERHGAQPEALSIERTPLGYDMALVRIGARV</sequence>
<keyword evidence="2" id="KW-0489">Methyltransferase</keyword>
<dbReference type="SUPFAM" id="SSF53335">
    <property type="entry name" value="S-adenosyl-L-methionine-dependent methyltransferases"/>
    <property type="match status" value="1"/>
</dbReference>
<keyword evidence="3" id="KW-1185">Reference proteome</keyword>
<accession>A0ABT4RIN6</accession>
<dbReference type="InterPro" id="IPR006342">
    <property type="entry name" value="FkbM_mtfrase"/>
</dbReference>
<protein>
    <submittedName>
        <fullName evidence="2">FkbM family methyltransferase</fullName>
    </submittedName>
</protein>
<reference evidence="2" key="1">
    <citation type="submission" date="2022-10" db="EMBL/GenBank/DDBJ databases">
        <title>The WGS of Solirubrobacter sp. CPCC 204708.</title>
        <authorList>
            <person name="Jiang Z."/>
        </authorList>
    </citation>
    <scope>NUCLEOTIDE SEQUENCE</scope>
    <source>
        <strain evidence="2">CPCC 204708</strain>
    </source>
</reference>
<dbReference type="GO" id="GO:0008168">
    <property type="term" value="F:methyltransferase activity"/>
    <property type="evidence" value="ECO:0007669"/>
    <property type="project" value="UniProtKB-KW"/>
</dbReference>
<gene>
    <name evidence="2" type="ORF">OJ962_12815</name>
</gene>
<dbReference type="Proteomes" id="UP001147700">
    <property type="component" value="Unassembled WGS sequence"/>
</dbReference>
<evidence type="ECO:0000259" key="1">
    <source>
        <dbReference type="Pfam" id="PF05050"/>
    </source>
</evidence>
<dbReference type="Gene3D" id="3.40.50.150">
    <property type="entry name" value="Vaccinia Virus protein VP39"/>
    <property type="match status" value="1"/>
</dbReference>